<feature type="compositionally biased region" description="Polar residues" evidence="1">
    <location>
        <begin position="136"/>
        <end position="150"/>
    </location>
</feature>
<proteinExistence type="predicted"/>
<name>A0ABQ4ZZ06_9ASTR</name>
<feature type="compositionally biased region" description="Basic and acidic residues" evidence="1">
    <location>
        <begin position="120"/>
        <end position="130"/>
    </location>
</feature>
<protein>
    <submittedName>
        <fullName evidence="2">Uncharacterized protein</fullName>
    </submittedName>
</protein>
<evidence type="ECO:0000313" key="2">
    <source>
        <dbReference type="EMBL" id="GJS94053.1"/>
    </source>
</evidence>
<comment type="caution">
    <text evidence="2">The sequence shown here is derived from an EMBL/GenBank/DDBJ whole genome shotgun (WGS) entry which is preliminary data.</text>
</comment>
<keyword evidence="3" id="KW-1185">Reference proteome</keyword>
<reference evidence="2" key="2">
    <citation type="submission" date="2022-01" db="EMBL/GenBank/DDBJ databases">
        <authorList>
            <person name="Yamashiro T."/>
            <person name="Shiraishi A."/>
            <person name="Satake H."/>
            <person name="Nakayama K."/>
        </authorList>
    </citation>
    <scope>NUCLEOTIDE SEQUENCE</scope>
</reference>
<accession>A0ABQ4ZZ06</accession>
<gene>
    <name evidence="2" type="ORF">Tco_0801021</name>
</gene>
<dbReference type="EMBL" id="BQNB010011702">
    <property type="protein sequence ID" value="GJS94053.1"/>
    <property type="molecule type" value="Genomic_DNA"/>
</dbReference>
<sequence length="342" mass="38718">MPNPNVIAFGMFKLDLEPLAPKVLKNRDAHIDYIKHSRKHVDILREIVKNARALSPLDSNLDSAYKYVQRLQEVLVYDKDACPFLTKPSEKLVVVTPLNRTKKVRFAKPAASSSYTQKQVDSHNTKDSNKHVLPSTRMNSSTEASGSKSRSNTKKDRISQSSSSNKKKNKLEDHPRIAKSSLNKENYVIEPMCNANVKHTTLNANSELIYVKCNQCMFDANHDVCILEFVNDVNVHSKSNTVTRNKKNNIWKPSRKMFTKIGYRWKPTGRTFTVVGNICRLTRITSTKLVPLKESISKSVNTSNTEITIYRRKTKVAKSVDLSSELSILGSRPSNISKPNKN</sequence>
<feature type="region of interest" description="Disordered" evidence="1">
    <location>
        <begin position="105"/>
        <end position="179"/>
    </location>
</feature>
<reference evidence="2" key="1">
    <citation type="journal article" date="2022" name="Int. J. Mol. Sci.">
        <title>Draft Genome of Tanacetum Coccineum: Genomic Comparison of Closely Related Tanacetum-Family Plants.</title>
        <authorList>
            <person name="Yamashiro T."/>
            <person name="Shiraishi A."/>
            <person name="Nakayama K."/>
            <person name="Satake H."/>
        </authorList>
    </citation>
    <scope>NUCLEOTIDE SEQUENCE</scope>
</reference>
<organism evidence="2 3">
    <name type="scientific">Tanacetum coccineum</name>
    <dbReference type="NCBI Taxonomy" id="301880"/>
    <lineage>
        <taxon>Eukaryota</taxon>
        <taxon>Viridiplantae</taxon>
        <taxon>Streptophyta</taxon>
        <taxon>Embryophyta</taxon>
        <taxon>Tracheophyta</taxon>
        <taxon>Spermatophyta</taxon>
        <taxon>Magnoliopsida</taxon>
        <taxon>eudicotyledons</taxon>
        <taxon>Gunneridae</taxon>
        <taxon>Pentapetalae</taxon>
        <taxon>asterids</taxon>
        <taxon>campanulids</taxon>
        <taxon>Asterales</taxon>
        <taxon>Asteraceae</taxon>
        <taxon>Asteroideae</taxon>
        <taxon>Anthemideae</taxon>
        <taxon>Anthemidinae</taxon>
        <taxon>Tanacetum</taxon>
    </lineage>
</organism>
<evidence type="ECO:0000313" key="3">
    <source>
        <dbReference type="Proteomes" id="UP001151760"/>
    </source>
</evidence>
<dbReference type="Proteomes" id="UP001151760">
    <property type="component" value="Unassembled WGS sequence"/>
</dbReference>
<evidence type="ECO:0000256" key="1">
    <source>
        <dbReference type="SAM" id="MobiDB-lite"/>
    </source>
</evidence>